<accession>A0A9Q0RKS0</accession>
<keyword evidence="4 7" id="KW-0238">DNA-binding</keyword>
<dbReference type="Pfam" id="PF18016">
    <property type="entry name" value="SAM_3"/>
    <property type="match status" value="1"/>
</dbReference>
<keyword evidence="6 7" id="KW-0539">Nucleus</keyword>
<dbReference type="GO" id="GO:0001228">
    <property type="term" value="F:DNA-binding transcription activator activity, RNA polymerase II-specific"/>
    <property type="evidence" value="ECO:0007669"/>
    <property type="project" value="TreeGrafter"/>
</dbReference>
<dbReference type="Gene3D" id="1.10.150.50">
    <property type="entry name" value="Transcription Factor, Ets-1"/>
    <property type="match status" value="1"/>
</dbReference>
<dbReference type="AlphaFoldDB" id="A0A9Q0RKS0"/>
<dbReference type="Proteomes" id="UP001142055">
    <property type="component" value="Chromosome 3"/>
</dbReference>
<dbReference type="Pfam" id="PF25416">
    <property type="entry name" value="GRHL1_C"/>
    <property type="match status" value="1"/>
</dbReference>
<evidence type="ECO:0000256" key="2">
    <source>
        <dbReference type="ARBA" id="ARBA00010852"/>
    </source>
</evidence>
<reference evidence="10" key="1">
    <citation type="submission" date="2022-12" db="EMBL/GenBank/DDBJ databases">
        <title>Genome assemblies of Blomia tropicalis.</title>
        <authorList>
            <person name="Cui Y."/>
        </authorList>
    </citation>
    <scope>NUCLEOTIDE SEQUENCE</scope>
    <source>
        <tissue evidence="10">Adult mites</tissue>
    </source>
</reference>
<comment type="caution">
    <text evidence="10">The sequence shown here is derived from an EMBL/GenBank/DDBJ whole genome shotgun (WGS) entry which is preliminary data.</text>
</comment>
<evidence type="ECO:0000313" key="11">
    <source>
        <dbReference type="Proteomes" id="UP001142055"/>
    </source>
</evidence>
<evidence type="ECO:0000259" key="9">
    <source>
        <dbReference type="PROSITE" id="PS51968"/>
    </source>
</evidence>
<feature type="region of interest" description="Disordered" evidence="8">
    <location>
        <begin position="541"/>
        <end position="630"/>
    </location>
</feature>
<dbReference type="InterPro" id="IPR007604">
    <property type="entry name" value="CP2"/>
</dbReference>
<protein>
    <recommendedName>
        <fullName evidence="9">Grh/CP2 DB domain-containing protein</fullName>
    </recommendedName>
</protein>
<evidence type="ECO:0000256" key="1">
    <source>
        <dbReference type="ARBA" id="ARBA00004123"/>
    </source>
</evidence>
<evidence type="ECO:0000256" key="3">
    <source>
        <dbReference type="ARBA" id="ARBA00023015"/>
    </source>
</evidence>
<evidence type="ECO:0000256" key="5">
    <source>
        <dbReference type="ARBA" id="ARBA00023163"/>
    </source>
</evidence>
<comment type="similarity">
    <text evidence="2">Belongs to the grh/CP2 family. CP2 subfamily.</text>
</comment>
<dbReference type="InterPro" id="IPR013761">
    <property type="entry name" value="SAM/pointed_sf"/>
</dbReference>
<feature type="compositionally biased region" description="Gly residues" evidence="8">
    <location>
        <begin position="552"/>
        <end position="563"/>
    </location>
</feature>
<keyword evidence="3" id="KW-0805">Transcription regulation</keyword>
<gene>
    <name evidence="10" type="ORF">RDWZM_008847</name>
</gene>
<keyword evidence="5" id="KW-0804">Transcription</keyword>
<dbReference type="Pfam" id="PF04516">
    <property type="entry name" value="CP2"/>
    <property type="match status" value="1"/>
</dbReference>
<feature type="compositionally biased region" description="Polar residues" evidence="8">
    <location>
        <begin position="609"/>
        <end position="623"/>
    </location>
</feature>
<evidence type="ECO:0000256" key="4">
    <source>
        <dbReference type="ARBA" id="ARBA00023125"/>
    </source>
</evidence>
<dbReference type="InterPro" id="IPR057520">
    <property type="entry name" value="GRHL1/CP2_C"/>
</dbReference>
<feature type="compositionally biased region" description="Low complexity" evidence="8">
    <location>
        <begin position="582"/>
        <end position="599"/>
    </location>
</feature>
<dbReference type="PROSITE" id="PS51968">
    <property type="entry name" value="GRH_CP2_DB"/>
    <property type="match status" value="1"/>
</dbReference>
<dbReference type="GO" id="GO:0005634">
    <property type="term" value="C:nucleus"/>
    <property type="evidence" value="ECO:0007669"/>
    <property type="project" value="UniProtKB-SubCell"/>
</dbReference>
<feature type="compositionally biased region" description="Polar residues" evidence="8">
    <location>
        <begin position="571"/>
        <end position="581"/>
    </location>
</feature>
<organism evidence="10 11">
    <name type="scientific">Blomia tropicalis</name>
    <name type="common">Mite</name>
    <dbReference type="NCBI Taxonomy" id="40697"/>
    <lineage>
        <taxon>Eukaryota</taxon>
        <taxon>Metazoa</taxon>
        <taxon>Ecdysozoa</taxon>
        <taxon>Arthropoda</taxon>
        <taxon>Chelicerata</taxon>
        <taxon>Arachnida</taxon>
        <taxon>Acari</taxon>
        <taxon>Acariformes</taxon>
        <taxon>Sarcoptiformes</taxon>
        <taxon>Astigmata</taxon>
        <taxon>Glycyphagoidea</taxon>
        <taxon>Echimyopodidae</taxon>
        <taxon>Blomia</taxon>
    </lineage>
</organism>
<evidence type="ECO:0000256" key="6">
    <source>
        <dbReference type="ARBA" id="ARBA00023242"/>
    </source>
</evidence>
<sequence length="874" mass="94817">MSSTTSGSGEISRHNIDSTHSNNTHNLLLEEFADDFDVSLSGLCLEPSDNVVNSAGVGGFIPSQLPLINQVFESLSDIVKVEDGYQLGAAAAAAAAAAVSLSHTPSTIASNGTQNTVSSNHSHISPDHKDNKKLLINVTHAGSTPGTPIGTHNAVTLITSHHLGATDRNTPFDPNDGFYGTLTNDADDSCQSEYSSSDTSIRNKPVLQTVLENLIESNDPQSKTTQSKRICFKGLVEKDPLELHHQMSVGQHHHRDIQQEMVAGQAAALSIGPLTINDSLPDSFFGNPLNMQNSYGYAWRRWSKTDAPSVKSNKVGSVQLQHTIAKPDEDNREFQYILGAPTAAGTKLGHMTMTYLNQGQSYEIRLKKLKKIPIDNNLKTCVRLGFVEKRLQYRENEEMANWSMVHSKDRLLDIDFTMSYGVFDINMNSTYNHSINFVWNPGREASIFIKINCISTEFTSKRHGGERGAPLRLIVETFSTVPGETDGIILDAASCLIKVFKSKGAERKHKTDRDRISKLPDSELHYQPSYDCTLLTTYKEEPLVPPSNSTSGGRGDMSSGGGNSHLDTIIASPSATPPMSCSTPGGSLNSSGSPTPGSSSHHDSPSIMGGNSSGNLHTSQDSGYMTPGGIIKSEVPGGAVLSSISSPISTSDGQLSSSTLTPAPSTPSSCSQLPQSTSHIEDNPFYLSGNNGIGSGPGVITGYGSITTSSNGKISPGVLSMNAGAIETYEWLKRNRFFRLAEQLCDYTADDLRRLTRDDLIQICDLKDGIRLYNMIHAPEGPSTKLTIFITIDNSEHYALYFKTLTVEEFREKLTESFQDSSIKLRNLHVIGPNGIRVRLTSNVIENMKNESIYQCALNKVDDEYDVALRLSGQ</sequence>
<evidence type="ECO:0000313" key="10">
    <source>
        <dbReference type="EMBL" id="KAJ6217690.1"/>
    </source>
</evidence>
<keyword evidence="11" id="KW-1185">Reference proteome</keyword>
<proteinExistence type="inferred from homology"/>
<feature type="domain" description="Grh/CP2 DB" evidence="9">
    <location>
        <begin position="330"/>
        <end position="560"/>
    </location>
</feature>
<dbReference type="InterPro" id="IPR041418">
    <property type="entry name" value="SAM_3"/>
</dbReference>
<comment type="subcellular location">
    <subcellularLocation>
        <location evidence="1 7">Nucleus</location>
    </subcellularLocation>
</comment>
<evidence type="ECO:0000256" key="7">
    <source>
        <dbReference type="PROSITE-ProRule" id="PRU01313"/>
    </source>
</evidence>
<dbReference type="PANTHER" id="PTHR11037:SF21">
    <property type="entry name" value="GEMINI, ISOFORM C"/>
    <property type="match status" value="1"/>
</dbReference>
<dbReference type="PANTHER" id="PTHR11037">
    <property type="entry name" value="TRANSCRIPTION FACTOR CP2"/>
    <property type="match status" value="1"/>
</dbReference>
<feature type="region of interest" description="Disordered" evidence="8">
    <location>
        <begin position="1"/>
        <end position="20"/>
    </location>
</feature>
<feature type="compositionally biased region" description="Low complexity" evidence="8">
    <location>
        <begin position="642"/>
        <end position="671"/>
    </location>
</feature>
<name>A0A9Q0RKS0_BLOTA</name>
<evidence type="ECO:0000256" key="8">
    <source>
        <dbReference type="SAM" id="MobiDB-lite"/>
    </source>
</evidence>
<dbReference type="GO" id="GO:0000978">
    <property type="term" value="F:RNA polymerase II cis-regulatory region sequence-specific DNA binding"/>
    <property type="evidence" value="ECO:0007669"/>
    <property type="project" value="TreeGrafter"/>
</dbReference>
<feature type="region of interest" description="Disordered" evidence="8">
    <location>
        <begin position="642"/>
        <end position="685"/>
    </location>
</feature>
<dbReference type="OMA" id="FIKINCI"/>
<dbReference type="EMBL" id="JAPWDV010000003">
    <property type="protein sequence ID" value="KAJ6217690.1"/>
    <property type="molecule type" value="Genomic_DNA"/>
</dbReference>
<dbReference type="InterPro" id="IPR040167">
    <property type="entry name" value="TF_CP2-like"/>
</dbReference>